<dbReference type="PRINTS" id="PR00455">
    <property type="entry name" value="HTHTETR"/>
</dbReference>
<dbReference type="Proteomes" id="UP000178953">
    <property type="component" value="Unassembled WGS sequence"/>
</dbReference>
<evidence type="ECO:0000256" key="3">
    <source>
        <dbReference type="ARBA" id="ARBA00023163"/>
    </source>
</evidence>
<evidence type="ECO:0000256" key="2">
    <source>
        <dbReference type="ARBA" id="ARBA00023125"/>
    </source>
</evidence>
<dbReference type="EMBL" id="MCHX01000016">
    <property type="protein sequence ID" value="OFJ54163.1"/>
    <property type="molecule type" value="Genomic_DNA"/>
</dbReference>
<keyword evidence="3" id="KW-0804">Transcription</keyword>
<organism evidence="6 7">
    <name type="scientific">Mycolicibacterium grossiae</name>
    <dbReference type="NCBI Taxonomy" id="1552759"/>
    <lineage>
        <taxon>Bacteria</taxon>
        <taxon>Bacillati</taxon>
        <taxon>Actinomycetota</taxon>
        <taxon>Actinomycetes</taxon>
        <taxon>Mycobacteriales</taxon>
        <taxon>Mycobacteriaceae</taxon>
        <taxon>Mycolicibacterium</taxon>
    </lineage>
</organism>
<gene>
    <name evidence="6" type="ORF">BEL07_08950</name>
</gene>
<evidence type="ECO:0000259" key="5">
    <source>
        <dbReference type="PROSITE" id="PS50977"/>
    </source>
</evidence>
<protein>
    <submittedName>
        <fullName evidence="6">TetR family transcriptional regulator</fullName>
    </submittedName>
</protein>
<evidence type="ECO:0000313" key="6">
    <source>
        <dbReference type="EMBL" id="OFJ54163.1"/>
    </source>
</evidence>
<feature type="domain" description="HTH tetR-type" evidence="5">
    <location>
        <begin position="14"/>
        <end position="73"/>
    </location>
</feature>
<dbReference type="GO" id="GO:0003700">
    <property type="term" value="F:DNA-binding transcription factor activity"/>
    <property type="evidence" value="ECO:0007669"/>
    <property type="project" value="TreeGrafter"/>
</dbReference>
<reference evidence="6 7" key="1">
    <citation type="submission" date="2016-09" db="EMBL/GenBank/DDBJ databases">
        <title>genome sequence of Mycobacterium sp. 739 SCH.</title>
        <authorList>
            <person name="Greninger A.L."/>
            <person name="Qin X."/>
            <person name="Jerome K."/>
            <person name="Vora S."/>
            <person name="Quinn K."/>
        </authorList>
    </citation>
    <scope>NUCLEOTIDE SEQUENCE [LARGE SCALE GENOMIC DNA]</scope>
    <source>
        <strain evidence="6 7">SCH</strain>
    </source>
</reference>
<dbReference type="PANTHER" id="PTHR30055">
    <property type="entry name" value="HTH-TYPE TRANSCRIPTIONAL REGULATOR RUTR"/>
    <property type="match status" value="1"/>
</dbReference>
<dbReference type="PROSITE" id="PS50977">
    <property type="entry name" value="HTH_TETR_2"/>
    <property type="match status" value="1"/>
</dbReference>
<dbReference type="OrthoDB" id="9795011at2"/>
<dbReference type="InterPro" id="IPR001647">
    <property type="entry name" value="HTH_TetR"/>
</dbReference>
<dbReference type="GO" id="GO:0000976">
    <property type="term" value="F:transcription cis-regulatory region binding"/>
    <property type="evidence" value="ECO:0007669"/>
    <property type="project" value="TreeGrafter"/>
</dbReference>
<evidence type="ECO:0000313" key="7">
    <source>
        <dbReference type="Proteomes" id="UP000178953"/>
    </source>
</evidence>
<keyword evidence="7" id="KW-1185">Reference proteome</keyword>
<dbReference type="RefSeq" id="WP_070352732.1">
    <property type="nucleotide sequence ID" value="NZ_CP043474.1"/>
</dbReference>
<sequence length="190" mass="20635">MTAPAERPLRADARRNREAILAAARTRFEADGILAPIDGIATAAGVGNATFYRNFPTRDDLLVAVIDDSVRELLTASTEYESGMDPESALHEWLYRLAWQLRIWQNLPTCIASAIEDATSPVRTVCARLTARTDDFLAQARAAGVVADGITAGEVFELVTAASWAVDRFGDDAAAARQRVRLATAGVFRR</sequence>
<dbReference type="SUPFAM" id="SSF48498">
    <property type="entry name" value="Tetracyclin repressor-like, C-terminal domain"/>
    <property type="match status" value="1"/>
</dbReference>
<name>A0A1E8Q6F3_9MYCO</name>
<evidence type="ECO:0000256" key="4">
    <source>
        <dbReference type="PROSITE-ProRule" id="PRU00335"/>
    </source>
</evidence>
<dbReference type="SUPFAM" id="SSF46689">
    <property type="entry name" value="Homeodomain-like"/>
    <property type="match status" value="1"/>
</dbReference>
<dbReference type="Pfam" id="PF21597">
    <property type="entry name" value="TetR_C_43"/>
    <property type="match status" value="1"/>
</dbReference>
<keyword evidence="1" id="KW-0805">Transcription regulation</keyword>
<dbReference type="InterPro" id="IPR009057">
    <property type="entry name" value="Homeodomain-like_sf"/>
</dbReference>
<dbReference type="PANTHER" id="PTHR30055:SF234">
    <property type="entry name" value="HTH-TYPE TRANSCRIPTIONAL REGULATOR BETI"/>
    <property type="match status" value="1"/>
</dbReference>
<dbReference type="InterPro" id="IPR050109">
    <property type="entry name" value="HTH-type_TetR-like_transc_reg"/>
</dbReference>
<dbReference type="InterPro" id="IPR049445">
    <property type="entry name" value="TetR_SbtR-like_C"/>
</dbReference>
<evidence type="ECO:0000256" key="1">
    <source>
        <dbReference type="ARBA" id="ARBA00023015"/>
    </source>
</evidence>
<keyword evidence="2 4" id="KW-0238">DNA-binding</keyword>
<comment type="caution">
    <text evidence="6">The sequence shown here is derived from an EMBL/GenBank/DDBJ whole genome shotgun (WGS) entry which is preliminary data.</text>
</comment>
<dbReference type="Gene3D" id="1.10.357.10">
    <property type="entry name" value="Tetracycline Repressor, domain 2"/>
    <property type="match status" value="1"/>
</dbReference>
<proteinExistence type="predicted"/>
<dbReference type="InterPro" id="IPR036271">
    <property type="entry name" value="Tet_transcr_reg_TetR-rel_C_sf"/>
</dbReference>
<feature type="DNA-binding region" description="H-T-H motif" evidence="4">
    <location>
        <begin position="36"/>
        <end position="55"/>
    </location>
</feature>
<accession>A0A1E8Q6F3</accession>
<dbReference type="Pfam" id="PF00440">
    <property type="entry name" value="TetR_N"/>
    <property type="match status" value="1"/>
</dbReference>
<dbReference type="AlphaFoldDB" id="A0A1E8Q6F3"/>